<dbReference type="AlphaFoldDB" id="A0A1B1BIM2"/>
<dbReference type="InterPro" id="IPR002371">
    <property type="entry name" value="FlgK"/>
</dbReference>
<dbReference type="GO" id="GO:0005576">
    <property type="term" value="C:extracellular region"/>
    <property type="evidence" value="ECO:0007669"/>
    <property type="project" value="UniProtKB-SubCell"/>
</dbReference>
<evidence type="ECO:0000256" key="2">
    <source>
        <dbReference type="ARBA" id="ARBA00004613"/>
    </source>
</evidence>
<dbReference type="Pfam" id="PF00460">
    <property type="entry name" value="Flg_bb_rod"/>
    <property type="match status" value="1"/>
</dbReference>
<keyword evidence="5 7" id="KW-0964">Secreted</keyword>
<dbReference type="NCBIfam" id="TIGR02492">
    <property type="entry name" value="flgK_ends"/>
    <property type="match status" value="1"/>
</dbReference>
<dbReference type="PRINTS" id="PR01005">
    <property type="entry name" value="FLGHOOKAP1"/>
</dbReference>
<organism evidence="11 12">
    <name type="scientific">Cryobacterium arcticum</name>
    <dbReference type="NCBI Taxonomy" id="670052"/>
    <lineage>
        <taxon>Bacteria</taxon>
        <taxon>Bacillati</taxon>
        <taxon>Actinomycetota</taxon>
        <taxon>Actinomycetes</taxon>
        <taxon>Micrococcales</taxon>
        <taxon>Microbacteriaceae</taxon>
        <taxon>Cryobacterium</taxon>
    </lineage>
</organism>
<dbReference type="InterPro" id="IPR010930">
    <property type="entry name" value="Flg_bb/hook_C_dom"/>
</dbReference>
<evidence type="ECO:0000259" key="8">
    <source>
        <dbReference type="Pfam" id="PF00460"/>
    </source>
</evidence>
<dbReference type="Pfam" id="PF06429">
    <property type="entry name" value="Flg_bbr_C"/>
    <property type="match status" value="1"/>
</dbReference>
<evidence type="ECO:0000256" key="1">
    <source>
        <dbReference type="ARBA" id="ARBA00004365"/>
    </source>
</evidence>
<keyword evidence="11" id="KW-0282">Flagellum</keyword>
<keyword evidence="11" id="KW-0969">Cilium</keyword>
<evidence type="ECO:0000313" key="12">
    <source>
        <dbReference type="Proteomes" id="UP000092582"/>
    </source>
</evidence>
<dbReference type="SUPFAM" id="SSF64518">
    <property type="entry name" value="Phase 1 flagellin"/>
    <property type="match status" value="1"/>
</dbReference>
<dbReference type="GO" id="GO:0005198">
    <property type="term" value="F:structural molecule activity"/>
    <property type="evidence" value="ECO:0007669"/>
    <property type="project" value="UniProtKB-UniRule"/>
</dbReference>
<evidence type="ECO:0000256" key="5">
    <source>
        <dbReference type="ARBA" id="ARBA00022525"/>
    </source>
</evidence>
<sequence>MSTFGGLNTAYSGLVAARAGLDVVGQNMANVNTEGYTRQRVTTSATNAAARAGLVAWGATPGAGVSVDGISRLGNATLDAKVRATAATAGYTAVRANALGSVENSLQEPGKAGLSTQLQEFWAAWHELSNASDPSAAAGLLLGEAGQVTTQINAGYRAVTDEWSAVRTSADALVTEVNGAAAQVAALNGIIRQTIASGGSANELIDKRDALTTTIAAITGASVRAQANGTVDVLIGGNILVSGSDVQKLTVTGPASLAAASVPGSNPVTYTPVQLEWAHHPGVPVAVDGGELAGALSLLGPANGTHTGGALAEVAASYNDFAKKLADSVNDLHLTGATSTGETGLEFFHYTEGAAALTLFVVPTTVKGVAAGTPGDGALNGINADKIAQLGTSNAADKNGAPITSPNAIWTAFVTKLGVETGIELAQASASNSSASAAVTLQLSNSSVDIDEENVNLLTFQHAYQGAARVMTAVDEMLDTLINRTGLVGR</sequence>
<dbReference type="Pfam" id="PF22638">
    <property type="entry name" value="FlgK_D1"/>
    <property type="match status" value="1"/>
</dbReference>
<accession>A0A1B1BIM2</accession>
<feature type="domain" description="Flagellar basal body rod protein N-terminal" evidence="8">
    <location>
        <begin position="7"/>
        <end position="37"/>
    </location>
</feature>
<dbReference type="Proteomes" id="UP000092582">
    <property type="component" value="Chromosome 1"/>
</dbReference>
<evidence type="ECO:0000256" key="3">
    <source>
        <dbReference type="ARBA" id="ARBA00009677"/>
    </source>
</evidence>
<dbReference type="InterPro" id="IPR001444">
    <property type="entry name" value="Flag_bb_rod_N"/>
</dbReference>
<evidence type="ECO:0000256" key="7">
    <source>
        <dbReference type="RuleBase" id="RU362065"/>
    </source>
</evidence>
<evidence type="ECO:0000259" key="9">
    <source>
        <dbReference type="Pfam" id="PF06429"/>
    </source>
</evidence>
<evidence type="ECO:0000256" key="4">
    <source>
        <dbReference type="ARBA" id="ARBA00016244"/>
    </source>
</evidence>
<comment type="subcellular location">
    <subcellularLocation>
        <location evidence="1 7">Bacterial flagellum</location>
    </subcellularLocation>
    <subcellularLocation>
        <location evidence="2 7">Secreted</location>
    </subcellularLocation>
</comment>
<feature type="domain" description="Flagellar hook-associated protein FlgK helical" evidence="10">
    <location>
        <begin position="100"/>
        <end position="348"/>
    </location>
</feature>
<dbReference type="InterPro" id="IPR053927">
    <property type="entry name" value="FlgK_helical"/>
</dbReference>
<evidence type="ECO:0000313" key="11">
    <source>
        <dbReference type="EMBL" id="ANP72459.1"/>
    </source>
</evidence>
<dbReference type="RefSeq" id="WP_066594960.1">
    <property type="nucleotide sequence ID" value="NZ_CP016282.1"/>
</dbReference>
<comment type="similarity">
    <text evidence="3 7">Belongs to the flagella basal body rod proteins family.</text>
</comment>
<name>A0A1B1BIM2_9MICO</name>
<feature type="domain" description="Flagellar basal-body/hook protein C-terminal" evidence="9">
    <location>
        <begin position="443"/>
        <end position="483"/>
    </location>
</feature>
<keyword evidence="12" id="KW-1185">Reference proteome</keyword>
<proteinExistence type="inferred from homology"/>
<keyword evidence="6 7" id="KW-0975">Bacterial flagellum</keyword>
<keyword evidence="11" id="KW-0966">Cell projection</keyword>
<dbReference type="EMBL" id="CP016282">
    <property type="protein sequence ID" value="ANP72459.1"/>
    <property type="molecule type" value="Genomic_DNA"/>
</dbReference>
<dbReference type="PANTHER" id="PTHR30033">
    <property type="entry name" value="FLAGELLAR HOOK-ASSOCIATED PROTEIN 1"/>
    <property type="match status" value="1"/>
</dbReference>
<evidence type="ECO:0000256" key="6">
    <source>
        <dbReference type="ARBA" id="ARBA00023143"/>
    </source>
</evidence>
<dbReference type="PANTHER" id="PTHR30033:SF1">
    <property type="entry name" value="FLAGELLAR HOOK-ASSOCIATED PROTEIN 1"/>
    <property type="match status" value="1"/>
</dbReference>
<dbReference type="GO" id="GO:0009424">
    <property type="term" value="C:bacterial-type flagellum hook"/>
    <property type="evidence" value="ECO:0007669"/>
    <property type="project" value="UniProtKB-UniRule"/>
</dbReference>
<gene>
    <name evidence="7" type="primary">flgK</name>
    <name evidence="11" type="ORF">PA27867_1502</name>
</gene>
<dbReference type="OrthoDB" id="9802553at2"/>
<dbReference type="STRING" id="670052.PA27867_1502"/>
<reference evidence="11 12" key="1">
    <citation type="submission" date="2016-06" db="EMBL/GenBank/DDBJ databases">
        <title>Genome sequencing of Cryobacterium arcticum PAMC 27867.</title>
        <authorList>
            <person name="Lee J."/>
            <person name="Kim O.-S."/>
        </authorList>
    </citation>
    <scope>NUCLEOTIDE SEQUENCE [LARGE SCALE GENOMIC DNA]</scope>
    <source>
        <strain evidence="11 12">PAMC 27867</strain>
    </source>
</reference>
<dbReference type="PATRIC" id="fig|670052.7.peg.1558"/>
<dbReference type="KEGG" id="cart:PA27867_1502"/>
<protein>
    <recommendedName>
        <fullName evidence="4 7">Flagellar hook-associated protein 1</fullName>
        <shortName evidence="7">HAP1</shortName>
    </recommendedName>
</protein>
<dbReference type="GO" id="GO:0044780">
    <property type="term" value="P:bacterial-type flagellum assembly"/>
    <property type="evidence" value="ECO:0007669"/>
    <property type="project" value="InterPro"/>
</dbReference>
<evidence type="ECO:0000259" key="10">
    <source>
        <dbReference type="Pfam" id="PF22638"/>
    </source>
</evidence>